<dbReference type="InterPro" id="IPR011989">
    <property type="entry name" value="ARM-like"/>
</dbReference>
<accession>A0ABD0Y1U3</accession>
<dbReference type="InterPro" id="IPR016024">
    <property type="entry name" value="ARM-type_fold"/>
</dbReference>
<dbReference type="EMBL" id="JBFDAA010000016">
    <property type="protein sequence ID" value="KAL1117459.1"/>
    <property type="molecule type" value="Genomic_DNA"/>
</dbReference>
<name>A0ABD0Y1U3_9HEMI</name>
<sequence>MKNVLMQCLVNEQEISVKNSIAQLIGVLSKYELPMLAWPELLNFLHHTTNSSNTNDQELGFYTLSILTEIAPDEFRPIAQTFMALFKNTLKQLTDLASPVAFFIIVSIVHLGPIIRTDREVRPILFGKRHLGFRPGY</sequence>
<keyword evidence="1" id="KW-0472">Membrane</keyword>
<dbReference type="Proteomes" id="UP001558652">
    <property type="component" value="Unassembled WGS sequence"/>
</dbReference>
<protein>
    <recommendedName>
        <fullName evidence="2">IPO4/5-like TPR repeats domain-containing protein</fullName>
    </recommendedName>
</protein>
<feature type="transmembrane region" description="Helical" evidence="1">
    <location>
        <begin position="96"/>
        <end position="115"/>
    </location>
</feature>
<evidence type="ECO:0000313" key="4">
    <source>
        <dbReference type="Proteomes" id="UP001558652"/>
    </source>
</evidence>
<keyword evidence="1" id="KW-1133">Transmembrane helix</keyword>
<evidence type="ECO:0000313" key="3">
    <source>
        <dbReference type="EMBL" id="KAL1117459.1"/>
    </source>
</evidence>
<comment type="caution">
    <text evidence="3">The sequence shown here is derived from an EMBL/GenBank/DDBJ whole genome shotgun (WGS) entry which is preliminary data.</text>
</comment>
<dbReference type="Gene3D" id="1.25.10.10">
    <property type="entry name" value="Leucine-rich Repeat Variant"/>
    <property type="match status" value="1"/>
</dbReference>
<organism evidence="3 4">
    <name type="scientific">Ranatra chinensis</name>
    <dbReference type="NCBI Taxonomy" id="642074"/>
    <lineage>
        <taxon>Eukaryota</taxon>
        <taxon>Metazoa</taxon>
        <taxon>Ecdysozoa</taxon>
        <taxon>Arthropoda</taxon>
        <taxon>Hexapoda</taxon>
        <taxon>Insecta</taxon>
        <taxon>Pterygota</taxon>
        <taxon>Neoptera</taxon>
        <taxon>Paraneoptera</taxon>
        <taxon>Hemiptera</taxon>
        <taxon>Heteroptera</taxon>
        <taxon>Panheteroptera</taxon>
        <taxon>Nepomorpha</taxon>
        <taxon>Nepidae</taxon>
        <taxon>Ranatrinae</taxon>
        <taxon>Ranatra</taxon>
    </lineage>
</organism>
<dbReference type="Pfam" id="PF25780">
    <property type="entry name" value="TPR_IPO5"/>
    <property type="match status" value="1"/>
</dbReference>
<reference evidence="3 4" key="1">
    <citation type="submission" date="2024-07" db="EMBL/GenBank/DDBJ databases">
        <title>Chromosome-level genome assembly of the water stick insect Ranatra chinensis (Heteroptera: Nepidae).</title>
        <authorList>
            <person name="Liu X."/>
        </authorList>
    </citation>
    <scope>NUCLEOTIDE SEQUENCE [LARGE SCALE GENOMIC DNA]</scope>
    <source>
        <strain evidence="3">Cailab_2021Rc</strain>
        <tissue evidence="3">Muscle</tissue>
    </source>
</reference>
<keyword evidence="1" id="KW-0812">Transmembrane</keyword>
<dbReference type="SUPFAM" id="SSF48371">
    <property type="entry name" value="ARM repeat"/>
    <property type="match status" value="1"/>
</dbReference>
<evidence type="ECO:0000259" key="2">
    <source>
        <dbReference type="Pfam" id="PF25780"/>
    </source>
</evidence>
<dbReference type="InterPro" id="IPR057672">
    <property type="entry name" value="TPR_IPO4/5"/>
</dbReference>
<evidence type="ECO:0000256" key="1">
    <source>
        <dbReference type="SAM" id="Phobius"/>
    </source>
</evidence>
<feature type="domain" description="IPO4/5-like TPR repeats" evidence="2">
    <location>
        <begin position="14"/>
        <end position="92"/>
    </location>
</feature>
<gene>
    <name evidence="3" type="ORF">AAG570_004785</name>
</gene>
<keyword evidence="4" id="KW-1185">Reference proteome</keyword>
<dbReference type="AlphaFoldDB" id="A0ABD0Y1U3"/>
<proteinExistence type="predicted"/>